<sequence>MFISRRTNLVSHPGPGRTTFRGRSTTIARYCPFWAYHSLTVLFLGTHEQLPSGSPIMGVNPSRLTSEFLRNPKSVSSQKASC</sequence>
<name>A0A498HZB3_MALDO</name>
<reference evidence="1 2" key="1">
    <citation type="submission" date="2018-10" db="EMBL/GenBank/DDBJ databases">
        <title>A high-quality apple genome assembly.</title>
        <authorList>
            <person name="Hu J."/>
        </authorList>
    </citation>
    <scope>NUCLEOTIDE SEQUENCE [LARGE SCALE GENOMIC DNA]</scope>
    <source>
        <strain evidence="2">cv. HFTH1</strain>
        <tissue evidence="1">Young leaf</tissue>
    </source>
</reference>
<accession>A0A498HZB3</accession>
<protein>
    <submittedName>
        <fullName evidence="1">Uncharacterized protein</fullName>
    </submittedName>
</protein>
<organism evidence="1 2">
    <name type="scientific">Malus domestica</name>
    <name type="common">Apple</name>
    <name type="synonym">Pyrus malus</name>
    <dbReference type="NCBI Taxonomy" id="3750"/>
    <lineage>
        <taxon>Eukaryota</taxon>
        <taxon>Viridiplantae</taxon>
        <taxon>Streptophyta</taxon>
        <taxon>Embryophyta</taxon>
        <taxon>Tracheophyta</taxon>
        <taxon>Spermatophyta</taxon>
        <taxon>Magnoliopsida</taxon>
        <taxon>eudicotyledons</taxon>
        <taxon>Gunneridae</taxon>
        <taxon>Pentapetalae</taxon>
        <taxon>rosids</taxon>
        <taxon>fabids</taxon>
        <taxon>Rosales</taxon>
        <taxon>Rosaceae</taxon>
        <taxon>Amygdaloideae</taxon>
        <taxon>Maleae</taxon>
        <taxon>Malus</taxon>
    </lineage>
</organism>
<comment type="caution">
    <text evidence="1">The sequence shown here is derived from an EMBL/GenBank/DDBJ whole genome shotgun (WGS) entry which is preliminary data.</text>
</comment>
<dbReference type="EMBL" id="RDQH01000341">
    <property type="protein sequence ID" value="RXH75464.1"/>
    <property type="molecule type" value="Genomic_DNA"/>
</dbReference>
<dbReference type="AlphaFoldDB" id="A0A498HZB3"/>
<dbReference type="Proteomes" id="UP000290289">
    <property type="component" value="Chromosome 15"/>
</dbReference>
<evidence type="ECO:0000313" key="1">
    <source>
        <dbReference type="EMBL" id="RXH75464.1"/>
    </source>
</evidence>
<evidence type="ECO:0000313" key="2">
    <source>
        <dbReference type="Proteomes" id="UP000290289"/>
    </source>
</evidence>
<proteinExistence type="predicted"/>
<gene>
    <name evidence="1" type="ORF">DVH24_030185</name>
</gene>
<keyword evidence="2" id="KW-1185">Reference proteome</keyword>